<gene>
    <name evidence="2" type="ORF">SK803_01985</name>
</gene>
<dbReference type="Proteomes" id="UP001285521">
    <property type="component" value="Unassembled WGS sequence"/>
</dbReference>
<keyword evidence="3" id="KW-1185">Reference proteome</keyword>
<dbReference type="RefSeq" id="WP_319963958.1">
    <property type="nucleotide sequence ID" value="NZ_JAXAVW010000001.1"/>
</dbReference>
<feature type="compositionally biased region" description="Basic and acidic residues" evidence="1">
    <location>
        <begin position="98"/>
        <end position="120"/>
    </location>
</feature>
<proteinExistence type="predicted"/>
<evidence type="ECO:0000256" key="1">
    <source>
        <dbReference type="SAM" id="MobiDB-lite"/>
    </source>
</evidence>
<protein>
    <submittedName>
        <fullName evidence="2">Uncharacterized protein</fullName>
    </submittedName>
</protein>
<comment type="caution">
    <text evidence="2">The sequence shown here is derived from an EMBL/GenBank/DDBJ whole genome shotgun (WGS) entry which is preliminary data.</text>
</comment>
<dbReference type="EMBL" id="JAXAVW010000001">
    <property type="protein sequence ID" value="MDX8028957.1"/>
    <property type="molecule type" value="Genomic_DNA"/>
</dbReference>
<name>A0ABU4SSS8_9PSEU</name>
<feature type="compositionally biased region" description="Basic and acidic residues" evidence="1">
    <location>
        <begin position="63"/>
        <end position="89"/>
    </location>
</feature>
<evidence type="ECO:0000313" key="2">
    <source>
        <dbReference type="EMBL" id="MDX8028957.1"/>
    </source>
</evidence>
<sequence length="139" mass="15250">MVAVLGPRKPPRGDDLADGTRLRNVAGLGHHDAVIFFAAIVLAHQEIQLLAVQVERTPQNPTAEEHDRSGDQDPPPRRGDVVGDHDRHASCPCQQHNRGAEVLHQRGGEQRQEQHEEHDGQQAPQLHAGPVGRAQLELP</sequence>
<feature type="region of interest" description="Disordered" evidence="1">
    <location>
        <begin position="58"/>
        <end position="139"/>
    </location>
</feature>
<organism evidence="2 3">
    <name type="scientific">Lentzea miocenica</name>
    <dbReference type="NCBI Taxonomy" id="3095431"/>
    <lineage>
        <taxon>Bacteria</taxon>
        <taxon>Bacillati</taxon>
        <taxon>Actinomycetota</taxon>
        <taxon>Actinomycetes</taxon>
        <taxon>Pseudonocardiales</taxon>
        <taxon>Pseudonocardiaceae</taxon>
        <taxon>Lentzea</taxon>
    </lineage>
</organism>
<evidence type="ECO:0000313" key="3">
    <source>
        <dbReference type="Proteomes" id="UP001285521"/>
    </source>
</evidence>
<reference evidence="2 3" key="1">
    <citation type="submission" date="2023-11" db="EMBL/GenBank/DDBJ databases">
        <title>Lentzea sokolovensis, sp. nov., Lentzea kristufkii, sp. nov., and Lentzea miocenensis, sp. nov., rare actinobacteria from Sokolov Coal Basin, Miocene lacustrine sediment, Czech Republic.</title>
        <authorList>
            <person name="Lara A."/>
            <person name="Kotroba L."/>
            <person name="Nouioui I."/>
            <person name="Neumann-Schaal M."/>
            <person name="Mast Y."/>
            <person name="Chronakova A."/>
        </authorList>
    </citation>
    <scope>NUCLEOTIDE SEQUENCE [LARGE SCALE GENOMIC DNA]</scope>
    <source>
        <strain evidence="2 3">BCCO 10_0856</strain>
    </source>
</reference>
<accession>A0ABU4SSS8</accession>